<evidence type="ECO:0000313" key="2">
    <source>
        <dbReference type="EMBL" id="KAF7840534.1"/>
    </source>
</evidence>
<dbReference type="PANTHER" id="PTHR36069">
    <property type="entry name" value="EXPRESSED PROTEIN-RELATED"/>
    <property type="match status" value="1"/>
</dbReference>
<dbReference type="InterPro" id="IPR053339">
    <property type="entry name" value="FAS1_domain_protein"/>
</dbReference>
<keyword evidence="3" id="KW-1185">Reference proteome</keyword>
<feature type="chain" id="PRO_5032923646" evidence="1">
    <location>
        <begin position="25"/>
        <end position="149"/>
    </location>
</feature>
<feature type="signal peptide" evidence="1">
    <location>
        <begin position="1"/>
        <end position="24"/>
    </location>
</feature>
<sequence>MALPHQSRLFFFFTLVFLLGFTRSQTLIHPFNHTDTELAIEDMRSKSYYGFAMLLRMLNGTSMPIQELTFLMPEDKELSASFIEADRIEEFLLSHAIPMALYFSDMSHFPTGSILPSGISNKMMRIHNINLIDKTWHLISHGREKPRIV</sequence>
<dbReference type="PANTHER" id="PTHR36069:SF3">
    <property type="entry name" value="FAS1 DOMAIN-CONTAINING PROTEIN"/>
    <property type="match status" value="1"/>
</dbReference>
<accession>A0A834X913</accession>
<reference evidence="2" key="1">
    <citation type="submission" date="2020-09" db="EMBL/GenBank/DDBJ databases">
        <title>Genome-Enabled Discovery of Anthraquinone Biosynthesis in Senna tora.</title>
        <authorList>
            <person name="Kang S.-H."/>
            <person name="Pandey R.P."/>
            <person name="Lee C.-M."/>
            <person name="Sim J.-S."/>
            <person name="Jeong J.-T."/>
            <person name="Choi B.-S."/>
            <person name="Jung M."/>
            <person name="Ginzburg D."/>
            <person name="Zhao K."/>
            <person name="Won S.Y."/>
            <person name="Oh T.-J."/>
            <person name="Yu Y."/>
            <person name="Kim N.-H."/>
            <person name="Lee O.R."/>
            <person name="Lee T.-H."/>
            <person name="Bashyal P."/>
            <person name="Kim T.-S."/>
            <person name="Lee W.-H."/>
            <person name="Kawkins C."/>
            <person name="Kim C.-K."/>
            <person name="Kim J.S."/>
            <person name="Ahn B.O."/>
            <person name="Rhee S.Y."/>
            <person name="Sohng J.K."/>
        </authorList>
    </citation>
    <scope>NUCLEOTIDE SEQUENCE</scope>
    <source>
        <tissue evidence="2">Leaf</tissue>
    </source>
</reference>
<evidence type="ECO:0000256" key="1">
    <source>
        <dbReference type="SAM" id="SignalP"/>
    </source>
</evidence>
<protein>
    <submittedName>
        <fullName evidence="2">Putative fasciclin-like arabinogalactan family protein</fullName>
    </submittedName>
</protein>
<name>A0A834X913_9FABA</name>
<dbReference type="Proteomes" id="UP000634136">
    <property type="component" value="Unassembled WGS sequence"/>
</dbReference>
<comment type="caution">
    <text evidence="2">The sequence shown here is derived from an EMBL/GenBank/DDBJ whole genome shotgun (WGS) entry which is preliminary data.</text>
</comment>
<evidence type="ECO:0000313" key="3">
    <source>
        <dbReference type="Proteomes" id="UP000634136"/>
    </source>
</evidence>
<dbReference type="EMBL" id="JAAIUW010000002">
    <property type="protein sequence ID" value="KAF7840534.1"/>
    <property type="molecule type" value="Genomic_DNA"/>
</dbReference>
<dbReference type="OrthoDB" id="1934418at2759"/>
<proteinExistence type="predicted"/>
<dbReference type="AlphaFoldDB" id="A0A834X913"/>
<organism evidence="2 3">
    <name type="scientific">Senna tora</name>
    <dbReference type="NCBI Taxonomy" id="362788"/>
    <lineage>
        <taxon>Eukaryota</taxon>
        <taxon>Viridiplantae</taxon>
        <taxon>Streptophyta</taxon>
        <taxon>Embryophyta</taxon>
        <taxon>Tracheophyta</taxon>
        <taxon>Spermatophyta</taxon>
        <taxon>Magnoliopsida</taxon>
        <taxon>eudicotyledons</taxon>
        <taxon>Gunneridae</taxon>
        <taxon>Pentapetalae</taxon>
        <taxon>rosids</taxon>
        <taxon>fabids</taxon>
        <taxon>Fabales</taxon>
        <taxon>Fabaceae</taxon>
        <taxon>Caesalpinioideae</taxon>
        <taxon>Cassia clade</taxon>
        <taxon>Senna</taxon>
    </lineage>
</organism>
<gene>
    <name evidence="2" type="ORF">G2W53_002832</name>
</gene>
<keyword evidence="1" id="KW-0732">Signal</keyword>